<comment type="caution">
    <text evidence="3">The sequence shown here is derived from an EMBL/GenBank/DDBJ whole genome shotgun (WGS) entry which is preliminary data.</text>
</comment>
<accession>A0A1S1QGU6</accession>
<dbReference type="Proteomes" id="UP000179627">
    <property type="component" value="Unassembled WGS sequence"/>
</dbReference>
<name>A0A1S1QGU6_9ACTN</name>
<dbReference type="GO" id="GO:0070967">
    <property type="term" value="F:coenzyme F420 binding"/>
    <property type="evidence" value="ECO:0007669"/>
    <property type="project" value="TreeGrafter"/>
</dbReference>
<dbReference type="RefSeq" id="WP_071087542.1">
    <property type="nucleotide sequence ID" value="NZ_MBLM01000136.1"/>
</dbReference>
<evidence type="ECO:0000313" key="4">
    <source>
        <dbReference type="Proteomes" id="UP000179627"/>
    </source>
</evidence>
<dbReference type="PANTHER" id="PTHR35176">
    <property type="entry name" value="HEME OXYGENASE HI_0854-RELATED"/>
    <property type="match status" value="1"/>
</dbReference>
<evidence type="ECO:0000256" key="1">
    <source>
        <dbReference type="ARBA" id="ARBA00023002"/>
    </source>
</evidence>
<reference evidence="4" key="1">
    <citation type="submission" date="2016-07" db="EMBL/GenBank/DDBJ databases">
        <title>Sequence Frankia sp. strain CcI1.17.</title>
        <authorList>
            <person name="Ghodhbane-Gtari F."/>
            <person name="Swanson E."/>
            <person name="Gueddou A."/>
            <person name="Morris K."/>
            <person name="Hezbri K."/>
            <person name="Ktari A."/>
            <person name="Nouioui I."/>
            <person name="Abebe-Akele F."/>
            <person name="Simpson S."/>
            <person name="Thomas K."/>
            <person name="Gtari M."/>
            <person name="Tisa L.S."/>
            <person name="Hurst S."/>
        </authorList>
    </citation>
    <scope>NUCLEOTIDE SEQUENCE [LARGE SCALE GENOMIC DNA]</scope>
    <source>
        <strain evidence="4">Cc1.17</strain>
    </source>
</reference>
<dbReference type="InterPro" id="IPR019920">
    <property type="entry name" value="F420-binding_dom_put"/>
</dbReference>
<dbReference type="Pfam" id="PF01243">
    <property type="entry name" value="PNPOx_N"/>
    <property type="match status" value="1"/>
</dbReference>
<dbReference type="InterPro" id="IPR011576">
    <property type="entry name" value="Pyridox_Oxase_N"/>
</dbReference>
<dbReference type="GO" id="GO:0005829">
    <property type="term" value="C:cytosol"/>
    <property type="evidence" value="ECO:0007669"/>
    <property type="project" value="TreeGrafter"/>
</dbReference>
<evidence type="ECO:0000313" key="3">
    <source>
        <dbReference type="EMBL" id="OHV32887.1"/>
    </source>
</evidence>
<feature type="domain" description="Pyridoxamine 5'-phosphate oxidase N-terminal" evidence="2">
    <location>
        <begin position="5"/>
        <end position="92"/>
    </location>
</feature>
<dbReference type="GO" id="GO:0016627">
    <property type="term" value="F:oxidoreductase activity, acting on the CH-CH group of donors"/>
    <property type="evidence" value="ECO:0007669"/>
    <property type="project" value="TreeGrafter"/>
</dbReference>
<evidence type="ECO:0000259" key="2">
    <source>
        <dbReference type="Pfam" id="PF01243"/>
    </source>
</evidence>
<dbReference type="EMBL" id="MBLM01000136">
    <property type="protein sequence ID" value="OHV32887.1"/>
    <property type="molecule type" value="Genomic_DNA"/>
</dbReference>
<keyword evidence="4" id="KW-1185">Reference proteome</keyword>
<proteinExistence type="predicted"/>
<dbReference type="OrthoDB" id="162914at2"/>
<dbReference type="AlphaFoldDB" id="A0A1S1QGU6"/>
<organism evidence="3 4">
    <name type="scientific">Parafrankia colletiae</name>
    <dbReference type="NCBI Taxonomy" id="573497"/>
    <lineage>
        <taxon>Bacteria</taxon>
        <taxon>Bacillati</taxon>
        <taxon>Actinomycetota</taxon>
        <taxon>Actinomycetes</taxon>
        <taxon>Frankiales</taxon>
        <taxon>Frankiaceae</taxon>
        <taxon>Parafrankia</taxon>
    </lineage>
</organism>
<dbReference type="InterPro" id="IPR012349">
    <property type="entry name" value="Split_barrel_FMN-bd"/>
</dbReference>
<gene>
    <name evidence="3" type="ORF">CC117_24155</name>
</gene>
<dbReference type="NCBIfam" id="TIGR03618">
    <property type="entry name" value="Rv1155_F420"/>
    <property type="match status" value="1"/>
</dbReference>
<dbReference type="PANTHER" id="PTHR35176:SF6">
    <property type="entry name" value="HEME OXYGENASE HI_0854-RELATED"/>
    <property type="match status" value="1"/>
</dbReference>
<dbReference type="SUPFAM" id="SSF50475">
    <property type="entry name" value="FMN-binding split barrel"/>
    <property type="match status" value="1"/>
</dbReference>
<sequence length="146" mass="16347">MAATLDEKTKEMLDAKNLPVIATVNEDGSPHSSILLVKRDGDILFFTTHVGRRTERNISRDPRVNLSLYDREDPYTSVEIRGLAEVLEVDGNPLADELTLKYLGELHDVDDNSRIAIRFVPQKVIHFPPPGTVPHALRDPNTVRPA</sequence>
<dbReference type="Gene3D" id="2.30.110.10">
    <property type="entry name" value="Electron Transport, Fmn-binding Protein, Chain A"/>
    <property type="match status" value="1"/>
</dbReference>
<keyword evidence="1" id="KW-0560">Oxidoreductase</keyword>
<dbReference type="InterPro" id="IPR052019">
    <property type="entry name" value="F420H2_bilvrd_red/Heme_oxyg"/>
</dbReference>
<protein>
    <submittedName>
        <fullName evidence="3">PPOX class F420-dependent enzyme</fullName>
    </submittedName>
</protein>